<evidence type="ECO:0000313" key="2">
    <source>
        <dbReference type="Proteomes" id="UP000636938"/>
    </source>
</evidence>
<dbReference type="RefSeq" id="WP_191768205.1">
    <property type="nucleotide sequence ID" value="NZ_JACSQS010000001.1"/>
</dbReference>
<comment type="caution">
    <text evidence="1">The sequence shown here is derived from an EMBL/GenBank/DDBJ whole genome shotgun (WGS) entry which is preliminary data.</text>
</comment>
<name>A0A8X8FLR0_9GAMM</name>
<dbReference type="EMBL" id="JACSQS010000001">
    <property type="protein sequence ID" value="MBD7952702.1"/>
    <property type="molecule type" value="Genomic_DNA"/>
</dbReference>
<protein>
    <submittedName>
        <fullName evidence="1">Uncharacterized protein</fullName>
    </submittedName>
</protein>
<organism evidence="1 2">
    <name type="scientific">Stenotrophomonas lacuserhaii</name>
    <dbReference type="NCBI Taxonomy" id="2760084"/>
    <lineage>
        <taxon>Bacteria</taxon>
        <taxon>Pseudomonadati</taxon>
        <taxon>Pseudomonadota</taxon>
        <taxon>Gammaproteobacteria</taxon>
        <taxon>Lysobacterales</taxon>
        <taxon>Lysobacteraceae</taxon>
        <taxon>Stenotrophomonas</taxon>
    </lineage>
</organism>
<evidence type="ECO:0000313" key="1">
    <source>
        <dbReference type="EMBL" id="MBD7952702.1"/>
    </source>
</evidence>
<reference evidence="1 2" key="1">
    <citation type="submission" date="2020-08" db="EMBL/GenBank/DDBJ databases">
        <title>A Genomic Blueprint of the Chicken Gut Microbiome.</title>
        <authorList>
            <person name="Gilroy R."/>
            <person name="Ravi A."/>
            <person name="Getino M."/>
            <person name="Pursley I."/>
            <person name="Horton D.L."/>
            <person name="Alikhan N.-F."/>
            <person name="Baker D."/>
            <person name="Gharbi K."/>
            <person name="Hall N."/>
            <person name="Watson M."/>
            <person name="Adriaenssens E.M."/>
            <person name="Foster-Nyarko E."/>
            <person name="Jarju S."/>
            <person name="Secka A."/>
            <person name="Antonio M."/>
            <person name="Oren A."/>
            <person name="Chaudhuri R."/>
            <person name="La Ragione R.M."/>
            <person name="Hildebrand F."/>
            <person name="Pallen M.J."/>
        </authorList>
    </citation>
    <scope>NUCLEOTIDE SEQUENCE [LARGE SCALE GENOMIC DNA]</scope>
    <source>
        <strain evidence="1 2">Sa5BUN4</strain>
    </source>
</reference>
<proteinExistence type="predicted"/>
<sequence length="55" mass="6203">MQWGPAEQQAIIMDVANGHAVDQAKLDWAVRLGYVIMNDEEPEVTDEGWDFFHAG</sequence>
<dbReference type="AlphaFoldDB" id="A0A8X8FLR0"/>
<keyword evidence="2" id="KW-1185">Reference proteome</keyword>
<accession>A0A8X8FLR0</accession>
<dbReference type="Proteomes" id="UP000636938">
    <property type="component" value="Unassembled WGS sequence"/>
</dbReference>
<gene>
    <name evidence="1" type="ORF">H9654_00660</name>
</gene>